<dbReference type="PANTHER" id="PTHR10693:SF20">
    <property type="entry name" value="AT27578P"/>
    <property type="match status" value="1"/>
</dbReference>
<dbReference type="SMART" id="SM00360">
    <property type="entry name" value="RRM"/>
    <property type="match status" value="1"/>
</dbReference>
<dbReference type="InterPro" id="IPR002075">
    <property type="entry name" value="NTF2_dom"/>
</dbReference>
<organism evidence="6 7">
    <name type="scientific">Rhodosorus marinus</name>
    <dbReference type="NCBI Taxonomy" id="101924"/>
    <lineage>
        <taxon>Eukaryota</taxon>
        <taxon>Rhodophyta</taxon>
        <taxon>Stylonematophyceae</taxon>
        <taxon>Stylonematales</taxon>
        <taxon>Stylonemataceae</taxon>
        <taxon>Rhodosorus</taxon>
    </lineage>
</organism>
<reference evidence="6 7" key="1">
    <citation type="journal article" date="2023" name="Nat. Commun.">
        <title>Origin of minicircular mitochondrial genomes in red algae.</title>
        <authorList>
            <person name="Lee Y."/>
            <person name="Cho C.H."/>
            <person name="Lee Y.M."/>
            <person name="Park S.I."/>
            <person name="Yang J.H."/>
            <person name="West J.A."/>
            <person name="Bhattacharya D."/>
            <person name="Yoon H.S."/>
        </authorList>
    </citation>
    <scope>NUCLEOTIDE SEQUENCE [LARGE SCALE GENOMIC DNA]</scope>
    <source>
        <strain evidence="6 7">CCMP1338</strain>
        <tissue evidence="6">Whole cell</tissue>
    </source>
</reference>
<keyword evidence="1 2" id="KW-0694">RNA-binding</keyword>
<dbReference type="SUPFAM" id="SSF54427">
    <property type="entry name" value="NTF2-like"/>
    <property type="match status" value="1"/>
</dbReference>
<dbReference type="Proteomes" id="UP001157974">
    <property type="component" value="Unassembled WGS sequence"/>
</dbReference>
<feature type="domain" description="RRM" evidence="4">
    <location>
        <begin position="324"/>
        <end position="407"/>
    </location>
</feature>
<evidence type="ECO:0000259" key="4">
    <source>
        <dbReference type="PROSITE" id="PS50102"/>
    </source>
</evidence>
<feature type="region of interest" description="Disordered" evidence="3">
    <location>
        <begin position="280"/>
        <end position="327"/>
    </location>
</feature>
<dbReference type="CDD" id="cd00590">
    <property type="entry name" value="RRM_SF"/>
    <property type="match status" value="1"/>
</dbReference>
<dbReference type="InterPro" id="IPR000504">
    <property type="entry name" value="RRM_dom"/>
</dbReference>
<dbReference type="EMBL" id="JAMWBK010000004">
    <property type="protein sequence ID" value="KAJ8905666.1"/>
    <property type="molecule type" value="Genomic_DNA"/>
</dbReference>
<gene>
    <name evidence="6" type="ORF">NDN08_002172</name>
</gene>
<dbReference type="GO" id="GO:0003729">
    <property type="term" value="F:mRNA binding"/>
    <property type="evidence" value="ECO:0007669"/>
    <property type="project" value="TreeGrafter"/>
</dbReference>
<dbReference type="PROSITE" id="PS50177">
    <property type="entry name" value="NTF2_DOMAIN"/>
    <property type="match status" value="1"/>
</dbReference>
<dbReference type="InterPro" id="IPR035979">
    <property type="entry name" value="RBD_domain_sf"/>
</dbReference>
<dbReference type="AlphaFoldDB" id="A0AAV8UYR5"/>
<dbReference type="CDD" id="cd00780">
    <property type="entry name" value="NTF2"/>
    <property type="match status" value="1"/>
</dbReference>
<dbReference type="PANTHER" id="PTHR10693">
    <property type="entry name" value="RAS GTPASE-ACTIVATING PROTEIN-BINDING PROTEIN"/>
    <property type="match status" value="1"/>
</dbReference>
<feature type="domain" description="NTF2" evidence="5">
    <location>
        <begin position="18"/>
        <end position="136"/>
    </location>
</feature>
<feature type="region of interest" description="Disordered" evidence="3">
    <location>
        <begin position="400"/>
        <end position="482"/>
    </location>
</feature>
<evidence type="ECO:0008006" key="8">
    <source>
        <dbReference type="Google" id="ProtNLM"/>
    </source>
</evidence>
<evidence type="ECO:0000313" key="7">
    <source>
        <dbReference type="Proteomes" id="UP001157974"/>
    </source>
</evidence>
<feature type="compositionally biased region" description="Basic and acidic residues" evidence="3">
    <location>
        <begin position="440"/>
        <end position="465"/>
    </location>
</feature>
<dbReference type="Gene3D" id="3.30.70.330">
    <property type="match status" value="1"/>
</dbReference>
<protein>
    <recommendedName>
        <fullName evidence="8">NTF2 domain-containing protein</fullName>
    </recommendedName>
</protein>
<dbReference type="GO" id="GO:0005829">
    <property type="term" value="C:cytosol"/>
    <property type="evidence" value="ECO:0007669"/>
    <property type="project" value="TreeGrafter"/>
</dbReference>
<dbReference type="Gene3D" id="3.10.450.50">
    <property type="match status" value="1"/>
</dbReference>
<dbReference type="Pfam" id="PF02136">
    <property type="entry name" value="NTF2"/>
    <property type="match status" value="1"/>
</dbReference>
<dbReference type="InterPro" id="IPR039539">
    <property type="entry name" value="Ras_GTPase_bind_prot"/>
</dbReference>
<keyword evidence="7" id="KW-1185">Reference proteome</keyword>
<evidence type="ECO:0000313" key="6">
    <source>
        <dbReference type="EMBL" id="KAJ8905666.1"/>
    </source>
</evidence>
<dbReference type="GO" id="GO:1990904">
    <property type="term" value="C:ribonucleoprotein complex"/>
    <property type="evidence" value="ECO:0007669"/>
    <property type="project" value="TreeGrafter"/>
</dbReference>
<dbReference type="Pfam" id="PF00076">
    <property type="entry name" value="RRM_1"/>
    <property type="match status" value="1"/>
</dbReference>
<comment type="caution">
    <text evidence="6">The sequence shown here is derived from an EMBL/GenBank/DDBJ whole genome shotgun (WGS) entry which is preliminary data.</text>
</comment>
<proteinExistence type="predicted"/>
<evidence type="ECO:0000256" key="2">
    <source>
        <dbReference type="PROSITE-ProRule" id="PRU00176"/>
    </source>
</evidence>
<evidence type="ECO:0000256" key="1">
    <source>
        <dbReference type="ARBA" id="ARBA00022884"/>
    </source>
</evidence>
<feature type="compositionally biased region" description="Basic and acidic residues" evidence="3">
    <location>
        <begin position="294"/>
        <end position="303"/>
    </location>
</feature>
<evidence type="ECO:0000256" key="3">
    <source>
        <dbReference type="SAM" id="MobiDB-lite"/>
    </source>
</evidence>
<dbReference type="PROSITE" id="PS50102">
    <property type="entry name" value="RRM"/>
    <property type="match status" value="1"/>
</dbReference>
<dbReference type="SUPFAM" id="SSF54928">
    <property type="entry name" value="RNA-binding domain, RBD"/>
    <property type="match status" value="1"/>
</dbReference>
<feature type="compositionally biased region" description="Low complexity" evidence="3">
    <location>
        <begin position="412"/>
        <end position="439"/>
    </location>
</feature>
<dbReference type="InterPro" id="IPR018222">
    <property type="entry name" value="Nuclear_transport_factor_2_euk"/>
</dbReference>
<name>A0AAV8UYR5_9RHOD</name>
<dbReference type="InterPro" id="IPR032710">
    <property type="entry name" value="NTF2-like_dom_sf"/>
</dbReference>
<dbReference type="InterPro" id="IPR012677">
    <property type="entry name" value="Nucleotide-bd_a/b_plait_sf"/>
</dbReference>
<evidence type="ECO:0000259" key="5">
    <source>
        <dbReference type="PROSITE" id="PS50177"/>
    </source>
</evidence>
<accession>A0AAV8UYR5</accession>
<sequence>MVDDDSPTGDRKYEAEYVAKQFVILYYKILSNRPNDLYRFYKSESVSSFADGPEDESIVLQGEVEIQKQPKRELQACNFEFSAIDSQWSLGESLVLQVYGKAFKKSSPSLGRNFVNSFLLYPQANGWFVRNDVFRFTDEKPDAAPVDGSEVSGPATQVQETATGIPAEHVSGQVSDRTDVAGQVPAEISNAEPPAAASEQHAPVMGQVAVSAEAIEQRDAQAVQEQDSTERVTEDLSACTEVGDPTVAHVEDQAAESTPLKDLISPEKISYASIVSSINHSKPANGVPSVPVEQPRDSLDSVKKASRASSGQKAQGEPESPALPGIYVSQMPNSRTVKAAELSAILRDEFSQYGHVENVDLRLSRGYAFVDFDSETSVMKALESWKDAAPAGCSEILKKVRVQVRRPPPKGAATRSTENSANAANASRASGRGRSSSGRGKYDSAGERRDDNRKSRRDGKREHVNGHRQVHAQTTVEHTKGG</sequence>